<accession>A0A841FYP8</accession>
<dbReference type="Proteomes" id="UP000548476">
    <property type="component" value="Unassembled WGS sequence"/>
</dbReference>
<evidence type="ECO:0000259" key="1">
    <source>
        <dbReference type="Pfam" id="PF04149"/>
    </source>
</evidence>
<gene>
    <name evidence="2" type="ORF">HNR73_007762</name>
</gene>
<proteinExistence type="predicted"/>
<dbReference type="InterPro" id="IPR007278">
    <property type="entry name" value="DUF397"/>
</dbReference>
<keyword evidence="3" id="KW-1185">Reference proteome</keyword>
<evidence type="ECO:0000313" key="3">
    <source>
        <dbReference type="Proteomes" id="UP000548476"/>
    </source>
</evidence>
<reference evidence="2 3" key="1">
    <citation type="submission" date="2020-08" db="EMBL/GenBank/DDBJ databases">
        <title>Genomic Encyclopedia of Type Strains, Phase IV (KMG-IV): sequencing the most valuable type-strain genomes for metagenomic binning, comparative biology and taxonomic classification.</title>
        <authorList>
            <person name="Goeker M."/>
        </authorList>
    </citation>
    <scope>NUCLEOTIDE SEQUENCE [LARGE SCALE GENOMIC DNA]</scope>
    <source>
        <strain evidence="2 3">YIM 65646</strain>
    </source>
</reference>
<dbReference type="RefSeq" id="WP_184792937.1">
    <property type="nucleotide sequence ID" value="NZ_BONT01000086.1"/>
</dbReference>
<sequence>MISWRKSSRSGNAGGSNCVEVGCRTNAGIAVRDTKHRTGAVFTLTPDSWSGFVRDLKSGGFDVA</sequence>
<organism evidence="2 3">
    <name type="scientific">Phytomonospora endophytica</name>
    <dbReference type="NCBI Taxonomy" id="714109"/>
    <lineage>
        <taxon>Bacteria</taxon>
        <taxon>Bacillati</taxon>
        <taxon>Actinomycetota</taxon>
        <taxon>Actinomycetes</taxon>
        <taxon>Micromonosporales</taxon>
        <taxon>Micromonosporaceae</taxon>
        <taxon>Phytomonospora</taxon>
    </lineage>
</organism>
<comment type="caution">
    <text evidence="2">The sequence shown here is derived from an EMBL/GenBank/DDBJ whole genome shotgun (WGS) entry which is preliminary data.</text>
</comment>
<protein>
    <recommendedName>
        <fullName evidence="1">DUF397 domain-containing protein</fullName>
    </recommendedName>
</protein>
<evidence type="ECO:0000313" key="2">
    <source>
        <dbReference type="EMBL" id="MBB6039863.1"/>
    </source>
</evidence>
<name>A0A841FYP8_9ACTN</name>
<dbReference type="EMBL" id="JACHGT010000026">
    <property type="protein sequence ID" value="MBB6039863.1"/>
    <property type="molecule type" value="Genomic_DNA"/>
</dbReference>
<feature type="domain" description="DUF397" evidence="1">
    <location>
        <begin position="3"/>
        <end position="57"/>
    </location>
</feature>
<dbReference type="Pfam" id="PF04149">
    <property type="entry name" value="DUF397"/>
    <property type="match status" value="1"/>
</dbReference>
<dbReference type="AlphaFoldDB" id="A0A841FYP8"/>